<proteinExistence type="predicted"/>
<dbReference type="KEGG" id="vg:70081198"/>
<keyword evidence="2" id="KW-1185">Reference proteome</keyword>
<dbReference type="Proteomes" id="UP000827737">
    <property type="component" value="Segment"/>
</dbReference>
<dbReference type="EMBL" id="OK040786">
    <property type="protein sequence ID" value="UDL15349.1"/>
    <property type="molecule type" value="Genomic_DNA"/>
</dbReference>
<protein>
    <submittedName>
        <fullName evidence="1">Uncharacterized protein</fullName>
    </submittedName>
</protein>
<gene>
    <name evidence="1" type="primary">132</name>
    <name evidence="1" type="ORF">SEA_KUDEFRE_132</name>
</gene>
<evidence type="ECO:0000313" key="1">
    <source>
        <dbReference type="EMBL" id="UDL15349.1"/>
    </source>
</evidence>
<evidence type="ECO:0000313" key="2">
    <source>
        <dbReference type="Proteomes" id="UP000827737"/>
    </source>
</evidence>
<name>A0AAE8Y930_9CAUD</name>
<organism evidence="1 2">
    <name type="scientific">Gordonia phage Kudefre</name>
    <dbReference type="NCBI Taxonomy" id="2885975"/>
    <lineage>
        <taxon>Viruses</taxon>
        <taxon>Duplodnaviria</taxon>
        <taxon>Heunggongvirae</taxon>
        <taxon>Uroviricota</taxon>
        <taxon>Caudoviricetes</taxon>
        <taxon>Deeyouvirinae</taxon>
        <taxon>Octobienvirus</taxon>
        <taxon>Octobienvirus kudefre</taxon>
    </lineage>
</organism>
<accession>A0AAE8Y930</accession>
<reference evidence="1 2" key="1">
    <citation type="submission" date="2021-09" db="EMBL/GenBank/DDBJ databases">
        <authorList>
            <person name="DeLeon-Fernandez R.L."/>
            <person name="Alejandro-Iglesias T.M."/>
            <person name="Baez-Cruz V.A."/>
            <person name="Bragalone-Rodriguez T."/>
            <person name="Braun-Zayas A."/>
            <person name="Carattini-Rivera A.Z."/>
            <person name="Castello-Casta F.M."/>
            <person name="Delgado-Torres D.N."/>
            <person name="Lopez-Castro L."/>
            <person name="Rivera-Torres A.P."/>
            <person name="Rodriguez-Diaz E.A."/>
            <person name="Tejas-Delatorre P.J."/>
            <person name="Torres-Carro S.E."/>
            <person name="Tristani-Rodriguez M."/>
            <person name="Vazquez E."/>
            <person name="Molloy S.D."/>
            <person name="Garlena R.A."/>
            <person name="Russell D.A."/>
            <person name="Jacobs-Sera D."/>
            <person name="Hatfull G.F."/>
        </authorList>
    </citation>
    <scope>NUCLEOTIDE SEQUENCE [LARGE SCALE GENOMIC DNA]</scope>
</reference>
<dbReference type="RefSeq" id="YP_010246645.1">
    <property type="nucleotide sequence ID" value="NC_060136.1"/>
</dbReference>
<sequence length="85" mass="9626">MTQASRYVYRVVLRAKKIPGPDRWSLQRQYIWSNGRAYGDWDEFLVYGSEERASADCFDMNAEEACKASVAAATLKESARTTHGS</sequence>
<dbReference type="GeneID" id="70081198"/>